<sequence length="39" mass="4083">AIAAGLGIGDWRPLYEANKKLIGPDPDLIQPGQVLTIPA</sequence>
<feature type="non-terminal residue" evidence="1">
    <location>
        <position position="1"/>
    </location>
</feature>
<evidence type="ECO:0000313" key="1">
    <source>
        <dbReference type="EMBL" id="KKK61704.1"/>
    </source>
</evidence>
<organism evidence="1">
    <name type="scientific">marine sediment metagenome</name>
    <dbReference type="NCBI Taxonomy" id="412755"/>
    <lineage>
        <taxon>unclassified sequences</taxon>
        <taxon>metagenomes</taxon>
        <taxon>ecological metagenomes</taxon>
    </lineage>
</organism>
<dbReference type="AlphaFoldDB" id="A0A0F8Z5M9"/>
<dbReference type="InterPro" id="IPR036779">
    <property type="entry name" value="LysM_dom_sf"/>
</dbReference>
<reference evidence="1" key="1">
    <citation type="journal article" date="2015" name="Nature">
        <title>Complex archaea that bridge the gap between prokaryotes and eukaryotes.</title>
        <authorList>
            <person name="Spang A."/>
            <person name="Saw J.H."/>
            <person name="Jorgensen S.L."/>
            <person name="Zaremba-Niedzwiedzka K."/>
            <person name="Martijn J."/>
            <person name="Lind A.E."/>
            <person name="van Eijk R."/>
            <person name="Schleper C."/>
            <person name="Guy L."/>
            <person name="Ettema T.J."/>
        </authorList>
    </citation>
    <scope>NUCLEOTIDE SEQUENCE</scope>
</reference>
<dbReference type="EMBL" id="LAZR01062351">
    <property type="protein sequence ID" value="KKK61704.1"/>
    <property type="molecule type" value="Genomic_DNA"/>
</dbReference>
<comment type="caution">
    <text evidence="1">The sequence shown here is derived from an EMBL/GenBank/DDBJ whole genome shotgun (WGS) entry which is preliminary data.</text>
</comment>
<protein>
    <submittedName>
        <fullName evidence="1">Uncharacterized protein</fullName>
    </submittedName>
</protein>
<accession>A0A0F8Z5M9</accession>
<proteinExistence type="predicted"/>
<gene>
    <name evidence="1" type="ORF">LCGC14_3011680</name>
</gene>
<name>A0A0F8Z5M9_9ZZZZ</name>
<dbReference type="Gene3D" id="3.10.350.10">
    <property type="entry name" value="LysM domain"/>
    <property type="match status" value="1"/>
</dbReference>